<feature type="compositionally biased region" description="Basic and acidic residues" evidence="2">
    <location>
        <begin position="807"/>
        <end position="826"/>
    </location>
</feature>
<dbReference type="PANTHER" id="PTHR10758:SF2">
    <property type="entry name" value="26S PROTEASOME NON-ATPASE REGULATORY SUBUNIT 3"/>
    <property type="match status" value="1"/>
</dbReference>
<dbReference type="EMBL" id="QUTG01004002">
    <property type="protein sequence ID" value="RHY89441.1"/>
    <property type="molecule type" value="Genomic_DNA"/>
</dbReference>
<dbReference type="GO" id="GO:0030234">
    <property type="term" value="F:enzyme regulator activity"/>
    <property type="evidence" value="ECO:0007669"/>
    <property type="project" value="InterPro"/>
</dbReference>
<evidence type="ECO:0000259" key="4">
    <source>
        <dbReference type="Pfam" id="PF25573"/>
    </source>
</evidence>
<protein>
    <recommendedName>
        <fullName evidence="7">PCI domain-containing protein</fullName>
    </recommendedName>
</protein>
<evidence type="ECO:0000259" key="3">
    <source>
        <dbReference type="Pfam" id="PF08375"/>
    </source>
</evidence>
<dbReference type="SMART" id="SM00753">
    <property type="entry name" value="PAM"/>
    <property type="match status" value="1"/>
</dbReference>
<evidence type="ECO:0000256" key="2">
    <source>
        <dbReference type="SAM" id="MobiDB-lite"/>
    </source>
</evidence>
<name>A0A3R6XRD2_APHAT</name>
<dbReference type="AlphaFoldDB" id="A0A3R6XRD2"/>
<keyword evidence="1" id="KW-0647">Proteasome</keyword>
<accession>A0A3R6XRD2</accession>
<comment type="caution">
    <text evidence="5">The sequence shown here is derived from an EMBL/GenBank/DDBJ whole genome shotgun (WGS) entry which is preliminary data.</text>
</comment>
<dbReference type="Pfam" id="PF25573">
    <property type="entry name" value="TPR_PSMD3_N"/>
    <property type="match status" value="1"/>
</dbReference>
<evidence type="ECO:0008006" key="7">
    <source>
        <dbReference type="Google" id="ProtNLM"/>
    </source>
</evidence>
<dbReference type="GO" id="GO:0006511">
    <property type="term" value="P:ubiquitin-dependent protein catabolic process"/>
    <property type="evidence" value="ECO:0007669"/>
    <property type="project" value="TreeGrafter"/>
</dbReference>
<dbReference type="InterPro" id="IPR050756">
    <property type="entry name" value="CSN3"/>
</dbReference>
<dbReference type="VEuPathDB" id="FungiDB:H257_03673"/>
<dbReference type="GO" id="GO:0008541">
    <property type="term" value="C:proteasome regulatory particle, lid subcomplex"/>
    <property type="evidence" value="ECO:0007669"/>
    <property type="project" value="TreeGrafter"/>
</dbReference>
<evidence type="ECO:0000313" key="5">
    <source>
        <dbReference type="EMBL" id="RHY89441.1"/>
    </source>
</evidence>
<evidence type="ECO:0000313" key="6">
    <source>
        <dbReference type="Proteomes" id="UP000285712"/>
    </source>
</evidence>
<dbReference type="Proteomes" id="UP000285712">
    <property type="component" value="Unassembled WGS sequence"/>
</dbReference>
<feature type="domain" description="26S proteasome non-ATPase regulatory subunit 3 N-terminal TPR repeats" evidence="4">
    <location>
        <begin position="384"/>
        <end position="686"/>
    </location>
</feature>
<dbReference type="GO" id="GO:0042176">
    <property type="term" value="P:regulation of protein catabolic process"/>
    <property type="evidence" value="ECO:0007669"/>
    <property type="project" value="InterPro"/>
</dbReference>
<gene>
    <name evidence="5" type="ORF">DYB35_010223</name>
</gene>
<sequence length="835" mass="95367">MGTGDRIRFVLFVRNRQTVVAAMDGKSRMENVQSYGGSGGSMGALAQWKKYSLLQQQQHPQQRKGASGDDIVDKYQSHLSSLNDETKAMGLRARRQLLPKHEQHARGWNLVRHVVEANTMRQSKYETVQHLVSHLQDVDVLDGRRRISTLREDIQASQGNEEGGSTMKSPTKLQRILQRLIVAVKDARDLVTYMEDVGVEPHTSELQRRLEEHDTMPPPACLARLDKIKHVRGYTKLVDLLDRQHSLNQLFQDSWYAFSSQKTIMGAEGRKVVTSTWNYVLESMQLLSLVWRQLRTAATSSVTKTGSMRNLHIMKRTEQFHGLLMAYDINIRNMSVVLEGYDDDAATFGPLKIHHGNDMERYTTPHSLHGPSLHGDSNSIHHVELKKNLSVIEKAVNANQKEKLARVFRTTTAVRRGLSTVELKRAIAEVLAEDNESRSLLIKYVSLVKPDESDDVDMNAGETDPVVNDVEKDDHLDRSDLIEVEIYLSLLVISKLFKAQLGRESQALTDAVRVRSAQFNRRSLDIFASRALTYYAYAHERFGNNYAGIRPVLLAAHRTACLRSDEIGQSTLLNLLLRNYLHENLYDQAFKLVSKTTFPEAVSNNQFVRYLYYVGKIHAVQLDYTDSYTKLMQSIRKAPQNTAVGFRRTVHKLAIIVQLLMGEVPERSIFNQDEFQVALEPYLKLTNAVRLGNLEDFTTVLTHHAETFKTDKTYTLILRLRHNVIKTGLRKINTSYSKIRFTAIKDGVIDAVIDHKNGWMQSKETVDVYVTNEPQQAFHKRITFCLDVHNEAVKAMRYPPGAYKKDLESAEERLEREKQEEELAKEIEDELDDGI</sequence>
<feature type="region of interest" description="Disordered" evidence="2">
    <location>
        <begin position="807"/>
        <end position="835"/>
    </location>
</feature>
<dbReference type="Pfam" id="PF08375">
    <property type="entry name" value="Rpn3_C"/>
    <property type="match status" value="1"/>
</dbReference>
<dbReference type="InterPro" id="IPR013586">
    <property type="entry name" value="PSMD3_C"/>
</dbReference>
<dbReference type="PANTHER" id="PTHR10758">
    <property type="entry name" value="26S PROTEASOME NON-ATPASE REGULATORY SUBUNIT 3/COP9 SIGNALOSOME COMPLEX SUBUNIT 3"/>
    <property type="match status" value="1"/>
</dbReference>
<reference evidence="5 6" key="1">
    <citation type="submission" date="2018-08" db="EMBL/GenBank/DDBJ databases">
        <title>Aphanomyces genome sequencing and annotation.</title>
        <authorList>
            <person name="Minardi D."/>
            <person name="Oidtmann B."/>
            <person name="Van Der Giezen M."/>
            <person name="Studholme D.J."/>
        </authorList>
    </citation>
    <scope>NUCLEOTIDE SEQUENCE [LARGE SCALE GENOMIC DNA]</scope>
    <source>
        <strain evidence="5 6">Sv</strain>
    </source>
</reference>
<evidence type="ECO:0000256" key="1">
    <source>
        <dbReference type="ARBA" id="ARBA00022942"/>
    </source>
</evidence>
<feature type="domain" description="26S proteasome non-ATPase regulatory subunit 3 C-terminal" evidence="3">
    <location>
        <begin position="767"/>
        <end position="833"/>
    </location>
</feature>
<proteinExistence type="predicted"/>
<dbReference type="VEuPathDB" id="FungiDB:H257_03672"/>
<organism evidence="5 6">
    <name type="scientific">Aphanomyces astaci</name>
    <name type="common">Crayfish plague agent</name>
    <dbReference type="NCBI Taxonomy" id="112090"/>
    <lineage>
        <taxon>Eukaryota</taxon>
        <taxon>Sar</taxon>
        <taxon>Stramenopiles</taxon>
        <taxon>Oomycota</taxon>
        <taxon>Saprolegniomycetes</taxon>
        <taxon>Saprolegniales</taxon>
        <taxon>Verrucalvaceae</taxon>
        <taxon>Aphanomyces</taxon>
    </lineage>
</organism>
<dbReference type="InterPro" id="IPR057985">
    <property type="entry name" value="TPR_PSMD3_N"/>
</dbReference>